<accession>A0AAV5RPR7</accession>
<feature type="compositionally biased region" description="Basic and acidic residues" evidence="1">
    <location>
        <begin position="664"/>
        <end position="676"/>
    </location>
</feature>
<dbReference type="AlphaFoldDB" id="A0AAV5RPR7"/>
<feature type="region of interest" description="Disordered" evidence="1">
    <location>
        <begin position="779"/>
        <end position="809"/>
    </location>
</feature>
<evidence type="ECO:0000256" key="1">
    <source>
        <dbReference type="SAM" id="MobiDB-lite"/>
    </source>
</evidence>
<feature type="region of interest" description="Disordered" evidence="1">
    <location>
        <begin position="1"/>
        <end position="65"/>
    </location>
</feature>
<feature type="region of interest" description="Disordered" evidence="1">
    <location>
        <begin position="711"/>
        <end position="730"/>
    </location>
</feature>
<gene>
    <name evidence="2" type="ORF">DAKH74_000490</name>
</gene>
<evidence type="ECO:0000313" key="2">
    <source>
        <dbReference type="EMBL" id="GMM53433.1"/>
    </source>
</evidence>
<proteinExistence type="predicted"/>
<feature type="region of interest" description="Disordered" evidence="1">
    <location>
        <begin position="833"/>
        <end position="927"/>
    </location>
</feature>
<dbReference type="GO" id="GO:0051256">
    <property type="term" value="P:mitotic spindle midzone assembly"/>
    <property type="evidence" value="ECO:0007669"/>
    <property type="project" value="TreeGrafter"/>
</dbReference>
<dbReference type="EMBL" id="BTGD01000001">
    <property type="protein sequence ID" value="GMM53433.1"/>
    <property type="molecule type" value="Genomic_DNA"/>
</dbReference>
<keyword evidence="3" id="KW-1185">Reference proteome</keyword>
<dbReference type="GO" id="GO:0005737">
    <property type="term" value="C:cytoplasm"/>
    <property type="evidence" value="ECO:0007669"/>
    <property type="project" value="TreeGrafter"/>
</dbReference>
<organism evidence="2 3">
    <name type="scientific">Maudiozyma humilis</name>
    <name type="common">Sour dough yeast</name>
    <name type="synonym">Kazachstania humilis</name>
    <dbReference type="NCBI Taxonomy" id="51915"/>
    <lineage>
        <taxon>Eukaryota</taxon>
        <taxon>Fungi</taxon>
        <taxon>Dikarya</taxon>
        <taxon>Ascomycota</taxon>
        <taxon>Saccharomycotina</taxon>
        <taxon>Saccharomycetes</taxon>
        <taxon>Saccharomycetales</taxon>
        <taxon>Saccharomycetaceae</taxon>
        <taxon>Maudiozyma</taxon>
    </lineage>
</organism>
<dbReference type="GO" id="GO:0008017">
    <property type="term" value="F:microtubule binding"/>
    <property type="evidence" value="ECO:0007669"/>
    <property type="project" value="InterPro"/>
</dbReference>
<evidence type="ECO:0000313" key="3">
    <source>
        <dbReference type="Proteomes" id="UP001377567"/>
    </source>
</evidence>
<feature type="region of interest" description="Disordered" evidence="1">
    <location>
        <begin position="664"/>
        <end position="701"/>
    </location>
</feature>
<dbReference type="InterPro" id="IPR007145">
    <property type="entry name" value="MAP65_Ase1_PRC1"/>
</dbReference>
<name>A0AAV5RPR7_MAUHU</name>
<feature type="compositionally biased region" description="Polar residues" evidence="1">
    <location>
        <begin position="840"/>
        <end position="851"/>
    </location>
</feature>
<dbReference type="Gene3D" id="1.20.58.1520">
    <property type="match status" value="1"/>
</dbReference>
<comment type="caution">
    <text evidence="2">The sequence shown here is derived from an EMBL/GenBank/DDBJ whole genome shotgun (WGS) entry which is preliminary data.</text>
</comment>
<feature type="compositionally biased region" description="Polar residues" evidence="1">
    <location>
        <begin position="45"/>
        <end position="64"/>
    </location>
</feature>
<dbReference type="GO" id="GO:1990023">
    <property type="term" value="C:mitotic spindle midzone"/>
    <property type="evidence" value="ECO:0007669"/>
    <property type="project" value="TreeGrafter"/>
</dbReference>
<feature type="compositionally biased region" description="Polar residues" evidence="1">
    <location>
        <begin position="787"/>
        <end position="804"/>
    </location>
</feature>
<dbReference type="PANTHER" id="PTHR19321">
    <property type="entry name" value="PROTEIN REGULATOR OF CYTOKINESIS 1 PRC1-RELATED"/>
    <property type="match status" value="1"/>
</dbReference>
<sequence>MELTQPSPSPFKVDEPKTGEQSLQDPYRIGNQRVPSSSESSYVSTTGTRTPRRVSTSGTNTSPSKAFMTLTPIKLPEDYSPSKNPLFCSSSKAQVGIIATETQLDNYSPTHETMYKEKFNGISEQLSTLLGNLNVIYQKIGYTSSDITSKEKFIFNKLSTQLKTFYDEAEDEMSQLSTDNENDQEILNRILVILGDPSGIETIPDLYIRNAILKASNKKVPQSPKKELTLLNKKASLTKAKTFTLKVYIPKLITFLQKTVLLQKLLHWVGGEHLNENMADLINTLPSLQEAEPVLNDLKHVSSPQAKDGSVSYTIRKYKSLLFDGVQCADVSKERILSLNKAIEMYQNEILSRRNQVRTMIEEIDTLLNELDINPSEDLPAPLVDVLTSLSQTIQTSNTDNKQNNQTDQPTVISQEHLETLQQILDRYLTYRNNRVAEKKQLITSCQKLWEMLKIPESYTSEFIEQNKGLSLDVFAQLKVERERLEKVKQQQIKQLITEALAEINSLWDTLSIESEHRDTFFVTFNQMFESAQGLEDEENVLGVCNAEVKEMKEKMKLYEPVLKLIDEFYSLKDDEQFLENSSKDSSRLLSRNSHKILLKEETIRKRLTRHFPRVFAELSSKLVAAEDSFQRPFLHDGQPMLDIVLREEEAFFHKYPRSRRIASGERVNRARKERVTSNSSATSTVSEPAATLPSSNKGMKPHKVVKRFHSDGSGTVADRSSAQVHRGKPRLTEAQLAQNTRLLAEKPVLMRHNTDSQALGDQHTSRLLAPTRIMRTPGRVRPTLGRANSTSKLASATTPTVLSTPRRPGTIASHGIVPTQLFPMSESQLNHLHRGHNGHTGTETQTQTSRIPGLGKPRTIISSVPATLIENKENAAPGKNESVHSPYREPEHSVYQLSQSPDGKYKLSIQQRALDNPFDDTSLLEE</sequence>
<dbReference type="PANTHER" id="PTHR19321:SF41">
    <property type="entry name" value="FASCETTO-RELATED"/>
    <property type="match status" value="1"/>
</dbReference>
<dbReference type="Pfam" id="PF03999">
    <property type="entry name" value="MAP65_ASE1"/>
    <property type="match status" value="1"/>
</dbReference>
<reference evidence="2 3" key="1">
    <citation type="journal article" date="2023" name="Elife">
        <title>Identification of key yeast species and microbe-microbe interactions impacting larval growth of Drosophila in the wild.</title>
        <authorList>
            <person name="Mure A."/>
            <person name="Sugiura Y."/>
            <person name="Maeda R."/>
            <person name="Honda K."/>
            <person name="Sakurai N."/>
            <person name="Takahashi Y."/>
            <person name="Watada M."/>
            <person name="Katoh T."/>
            <person name="Gotoh A."/>
            <person name="Gotoh Y."/>
            <person name="Taniguchi I."/>
            <person name="Nakamura K."/>
            <person name="Hayashi T."/>
            <person name="Katayama T."/>
            <person name="Uemura T."/>
            <person name="Hattori Y."/>
        </authorList>
    </citation>
    <scope>NUCLEOTIDE SEQUENCE [LARGE SCALE GENOMIC DNA]</scope>
    <source>
        <strain evidence="2 3">KH-74</strain>
    </source>
</reference>
<dbReference type="Proteomes" id="UP001377567">
    <property type="component" value="Unassembled WGS sequence"/>
</dbReference>
<feature type="compositionally biased region" description="Low complexity" evidence="1">
    <location>
        <begin position="677"/>
        <end position="687"/>
    </location>
</feature>
<protein>
    <submittedName>
        <fullName evidence="2">Ase1 protein</fullName>
    </submittedName>
</protein>